<evidence type="ECO:0000313" key="2">
    <source>
        <dbReference type="WBParaSite" id="maker-PairedContig_345-snap-gene-0.8-mRNA-1"/>
    </source>
</evidence>
<dbReference type="STRING" id="6293.A0A1I8EN01"/>
<evidence type="ECO:0000256" key="1">
    <source>
        <dbReference type="SAM" id="MobiDB-lite"/>
    </source>
</evidence>
<accession>A0A1I8EN01</accession>
<organism evidence="2">
    <name type="scientific">Wuchereria bancrofti</name>
    <dbReference type="NCBI Taxonomy" id="6293"/>
    <lineage>
        <taxon>Eukaryota</taxon>
        <taxon>Metazoa</taxon>
        <taxon>Ecdysozoa</taxon>
        <taxon>Nematoda</taxon>
        <taxon>Chromadorea</taxon>
        <taxon>Rhabditida</taxon>
        <taxon>Spirurina</taxon>
        <taxon>Spiruromorpha</taxon>
        <taxon>Filarioidea</taxon>
        <taxon>Onchocercidae</taxon>
        <taxon>Wuchereria</taxon>
    </lineage>
</organism>
<sequence>TLAAQQQQLQLKPTGKQHLYSSVFDRGTVVLRTNLIRHDPLAFLKVGETLAFLVRDAAHITPDNFDSCIECLRSCTEASLDGGRYAAGPLSDDAQSQLRSVLKDEKSKHSTKQDRNSHRHMSLKTRSNYEDEEMSVQAEPQKLSASYQQVSVFNFATHNLKC</sequence>
<reference evidence="2" key="1">
    <citation type="submission" date="2016-11" db="UniProtKB">
        <authorList>
            <consortium name="WormBaseParasite"/>
        </authorList>
    </citation>
    <scope>IDENTIFICATION</scope>
    <source>
        <strain evidence="2">pt0022</strain>
    </source>
</reference>
<dbReference type="AlphaFoldDB" id="A0A1I8EN01"/>
<name>A0A1I8EN01_WUCBA</name>
<protein>
    <submittedName>
        <fullName evidence="2">Uncharacterized protein</fullName>
    </submittedName>
</protein>
<dbReference type="WBParaSite" id="maker-PairedContig_345-snap-gene-0.8-mRNA-1">
    <property type="protein sequence ID" value="maker-PairedContig_345-snap-gene-0.8-mRNA-1"/>
    <property type="gene ID" value="maker-PairedContig_345-snap-gene-0.8"/>
</dbReference>
<feature type="compositionally biased region" description="Basic and acidic residues" evidence="1">
    <location>
        <begin position="104"/>
        <end position="116"/>
    </location>
</feature>
<proteinExistence type="predicted"/>
<feature type="region of interest" description="Disordered" evidence="1">
    <location>
        <begin position="104"/>
        <end position="135"/>
    </location>
</feature>